<sequence length="794" mass="87033">MTLAVACVALTFGVYRLERRAAGGFGRLLLPALLRSAAFLLVLFVVLAQRQLAFDREGWPEVVILLDTSASMDTRDLFKDPAVRARAEDLAGTTPLSDVNRLRLAQLLLARPDADWLDRLLKEKQVKVRLYAVDTDTRPLATVEDEDQAADARGAIAKLTAAGEGSHLGEGVEAVLKDFRGSPLAAIIMFTDGVTTAGADLPKAARAAAQDGVPLFLVGVGDTWETPDLILNDVHAEPVVGRGDRLVFEARLGARGQVPAAPVTVFLREKTPTGLEDRGQATVTPDPSGNPVPVTIAHTPQEAGEKTFVLEVPAAPGETNTRNNKIERTVLVTDSRRIRVLYVEGYPRYDFRFVKVLLERESDRSVGGKSVEVQVVLQDASKGWAETDKSAFRGEFPTRTELFGFDVVILGDVDPKQIGGARTAVVLRDLADFVKVKGGGLLFLAGEHGTPAAYADTPLAEVLPVIPGDAPGATRPPEEQPITEEYQPKLTPAGKMHPLFRFSADQAESARVWGNLKPLLWYARGYRRKPLTSVLAEHPTRAAEGGAPGEKHPLVVQQFAGAGPVLFLGLDDTWRWRFRSDEEHFDRFWIQAVRVLSRSRIRRPELRVVPRAEFRRDERVTVQVEFPIESPAPGGDTPVRVSVTRSPLKTRDGAPGPGATETSTLALNRVPGPTILFEATLPRAPEGEYRFEMIDPEVQGSRPFATASVLPPMNERDRTELNRADMERAASQSGGGFYTLATATDVFNDLKNLQRVPLNQPCPPVPLWNQPAVYGLLMLLLLTEWLLRKRERLL</sequence>
<organism evidence="3 4">
    <name type="scientific">Frigoriglobus tundricola</name>
    <dbReference type="NCBI Taxonomy" id="2774151"/>
    <lineage>
        <taxon>Bacteria</taxon>
        <taxon>Pseudomonadati</taxon>
        <taxon>Planctomycetota</taxon>
        <taxon>Planctomycetia</taxon>
        <taxon>Gemmatales</taxon>
        <taxon>Gemmataceae</taxon>
        <taxon>Frigoriglobus</taxon>
    </lineage>
</organism>
<keyword evidence="1" id="KW-1133">Transmembrane helix</keyword>
<keyword evidence="1" id="KW-0472">Membrane</keyword>
<dbReference type="Proteomes" id="UP000503447">
    <property type="component" value="Chromosome"/>
</dbReference>
<evidence type="ECO:0000313" key="3">
    <source>
        <dbReference type="EMBL" id="QJW98540.1"/>
    </source>
</evidence>
<dbReference type="PANTHER" id="PTHR37947">
    <property type="entry name" value="BLL2462 PROTEIN"/>
    <property type="match status" value="1"/>
</dbReference>
<keyword evidence="1" id="KW-0812">Transmembrane</keyword>
<dbReference type="PROSITE" id="PS50234">
    <property type="entry name" value="VWFA"/>
    <property type="match status" value="1"/>
</dbReference>
<dbReference type="EMBL" id="CP053452">
    <property type="protein sequence ID" value="QJW98540.1"/>
    <property type="molecule type" value="Genomic_DNA"/>
</dbReference>
<protein>
    <recommendedName>
        <fullName evidence="2">VWFA domain-containing protein</fullName>
    </recommendedName>
</protein>
<dbReference type="InterPro" id="IPR013783">
    <property type="entry name" value="Ig-like_fold"/>
</dbReference>
<dbReference type="AlphaFoldDB" id="A0A6M5YYJ4"/>
<dbReference type="Gene3D" id="3.40.50.880">
    <property type="match status" value="1"/>
</dbReference>
<dbReference type="PANTHER" id="PTHR37947:SF1">
    <property type="entry name" value="BLL2462 PROTEIN"/>
    <property type="match status" value="1"/>
</dbReference>
<dbReference type="SUPFAM" id="SSF53300">
    <property type="entry name" value="vWA-like"/>
    <property type="match status" value="1"/>
</dbReference>
<evidence type="ECO:0000313" key="4">
    <source>
        <dbReference type="Proteomes" id="UP000503447"/>
    </source>
</evidence>
<dbReference type="InterPro" id="IPR002035">
    <property type="entry name" value="VWF_A"/>
</dbReference>
<name>A0A6M5YYJ4_9BACT</name>
<dbReference type="SMART" id="SM00327">
    <property type="entry name" value="VWA"/>
    <property type="match status" value="1"/>
</dbReference>
<reference evidence="4" key="1">
    <citation type="submission" date="2020-05" db="EMBL/GenBank/DDBJ databases">
        <title>Frigoriglobus tundricola gen. nov., sp. nov., a psychrotolerant cellulolytic planctomycete of the family Gemmataceae with two divergent copies of 16S rRNA gene.</title>
        <authorList>
            <person name="Kulichevskaya I.S."/>
            <person name="Ivanova A.A."/>
            <person name="Naumoff D.G."/>
            <person name="Beletsky A.V."/>
            <person name="Rijpstra W.I.C."/>
            <person name="Sinninghe Damste J.S."/>
            <person name="Mardanov A.V."/>
            <person name="Ravin N.V."/>
            <person name="Dedysh S.N."/>
        </authorList>
    </citation>
    <scope>NUCLEOTIDE SEQUENCE [LARGE SCALE GENOMIC DNA]</scope>
    <source>
        <strain evidence="4">PL17</strain>
    </source>
</reference>
<feature type="transmembrane region" description="Helical" evidence="1">
    <location>
        <begin position="28"/>
        <end position="48"/>
    </location>
</feature>
<feature type="domain" description="VWFA" evidence="2">
    <location>
        <begin position="61"/>
        <end position="229"/>
    </location>
</feature>
<evidence type="ECO:0000256" key="1">
    <source>
        <dbReference type="SAM" id="Phobius"/>
    </source>
</evidence>
<dbReference type="InterPro" id="IPR036465">
    <property type="entry name" value="vWFA_dom_sf"/>
</dbReference>
<dbReference type="InterPro" id="IPR029062">
    <property type="entry name" value="Class_I_gatase-like"/>
</dbReference>
<gene>
    <name evidence="3" type="ORF">FTUN_6133</name>
</gene>
<dbReference type="KEGG" id="ftj:FTUN_6133"/>
<proteinExistence type="predicted"/>
<dbReference type="SUPFAM" id="SSF52317">
    <property type="entry name" value="Class I glutamine amidotransferase-like"/>
    <property type="match status" value="1"/>
</dbReference>
<dbReference type="Gene3D" id="3.40.50.410">
    <property type="entry name" value="von Willebrand factor, type A domain"/>
    <property type="match status" value="1"/>
</dbReference>
<dbReference type="Pfam" id="PF00092">
    <property type="entry name" value="VWA"/>
    <property type="match status" value="1"/>
</dbReference>
<dbReference type="CDD" id="cd00198">
    <property type="entry name" value="vWFA"/>
    <property type="match status" value="1"/>
</dbReference>
<keyword evidence="4" id="KW-1185">Reference proteome</keyword>
<evidence type="ECO:0000259" key="2">
    <source>
        <dbReference type="PROSITE" id="PS50234"/>
    </source>
</evidence>
<accession>A0A6M5YYJ4</accession>
<dbReference type="Gene3D" id="2.60.40.10">
    <property type="entry name" value="Immunoglobulins"/>
    <property type="match status" value="1"/>
</dbReference>